<sequence>MSPHIKQGPQYVWLDSNRKKSNTIYGVLASLAGGIRISQTHRRPVSQSGALRQAVSWSAPGPATSHGKMDFSRTSQPRLPTHVLDQELRQTRYENITHYSKPFTSPRSF</sequence>
<evidence type="ECO:0000313" key="3">
    <source>
        <dbReference type="Proteomes" id="UP000324222"/>
    </source>
</evidence>
<dbReference type="Proteomes" id="UP000324222">
    <property type="component" value="Unassembled WGS sequence"/>
</dbReference>
<keyword evidence="3" id="KW-1185">Reference proteome</keyword>
<feature type="region of interest" description="Disordered" evidence="1">
    <location>
        <begin position="40"/>
        <end position="81"/>
    </location>
</feature>
<protein>
    <submittedName>
        <fullName evidence="2">Uncharacterized protein</fullName>
    </submittedName>
</protein>
<comment type="caution">
    <text evidence="2">The sequence shown here is derived from an EMBL/GenBank/DDBJ whole genome shotgun (WGS) entry which is preliminary data.</text>
</comment>
<gene>
    <name evidence="2" type="ORF">E2C01_031965</name>
</gene>
<accession>A0A5B7EZM7</accession>
<dbReference type="EMBL" id="VSRR010004070">
    <property type="protein sequence ID" value="MPC38458.1"/>
    <property type="molecule type" value="Genomic_DNA"/>
</dbReference>
<name>A0A5B7EZM7_PORTR</name>
<organism evidence="2 3">
    <name type="scientific">Portunus trituberculatus</name>
    <name type="common">Swimming crab</name>
    <name type="synonym">Neptunus trituberculatus</name>
    <dbReference type="NCBI Taxonomy" id="210409"/>
    <lineage>
        <taxon>Eukaryota</taxon>
        <taxon>Metazoa</taxon>
        <taxon>Ecdysozoa</taxon>
        <taxon>Arthropoda</taxon>
        <taxon>Crustacea</taxon>
        <taxon>Multicrustacea</taxon>
        <taxon>Malacostraca</taxon>
        <taxon>Eumalacostraca</taxon>
        <taxon>Eucarida</taxon>
        <taxon>Decapoda</taxon>
        <taxon>Pleocyemata</taxon>
        <taxon>Brachyura</taxon>
        <taxon>Eubrachyura</taxon>
        <taxon>Portunoidea</taxon>
        <taxon>Portunidae</taxon>
        <taxon>Portuninae</taxon>
        <taxon>Portunus</taxon>
    </lineage>
</organism>
<evidence type="ECO:0000313" key="2">
    <source>
        <dbReference type="EMBL" id="MPC38458.1"/>
    </source>
</evidence>
<dbReference type="AlphaFoldDB" id="A0A5B7EZM7"/>
<reference evidence="2 3" key="1">
    <citation type="submission" date="2019-05" db="EMBL/GenBank/DDBJ databases">
        <title>Another draft genome of Portunus trituberculatus and its Hox gene families provides insights of decapod evolution.</title>
        <authorList>
            <person name="Jeong J.-H."/>
            <person name="Song I."/>
            <person name="Kim S."/>
            <person name="Choi T."/>
            <person name="Kim D."/>
            <person name="Ryu S."/>
            <person name="Kim W."/>
        </authorList>
    </citation>
    <scope>NUCLEOTIDE SEQUENCE [LARGE SCALE GENOMIC DNA]</scope>
    <source>
        <tissue evidence="2">Muscle</tissue>
    </source>
</reference>
<evidence type="ECO:0000256" key="1">
    <source>
        <dbReference type="SAM" id="MobiDB-lite"/>
    </source>
</evidence>
<proteinExistence type="predicted"/>